<proteinExistence type="predicted"/>
<reference evidence="2" key="1">
    <citation type="submission" date="2013-11" db="EMBL/GenBank/DDBJ databases">
        <title>The Genome Sequence of Phytophthora parasitica CHvinca01.</title>
        <authorList>
            <consortium name="The Broad Institute Genomics Platform"/>
            <person name="Russ C."/>
            <person name="Tyler B."/>
            <person name="Panabieres F."/>
            <person name="Shan W."/>
            <person name="Tripathy S."/>
            <person name="Grunwald N."/>
            <person name="Machado M."/>
            <person name="Johnson C.S."/>
            <person name="Arredondo F."/>
            <person name="Hong C."/>
            <person name="Coffey M."/>
            <person name="Young S.K."/>
            <person name="Zeng Q."/>
            <person name="Gargeya S."/>
            <person name="Fitzgerald M."/>
            <person name="Abouelleil A."/>
            <person name="Alvarado L."/>
            <person name="Chapman S.B."/>
            <person name="Gainer-Dewar J."/>
            <person name="Goldberg J."/>
            <person name="Griggs A."/>
            <person name="Gujja S."/>
            <person name="Hansen M."/>
            <person name="Howarth C."/>
            <person name="Imamovic A."/>
            <person name="Ireland A."/>
            <person name="Larimer J."/>
            <person name="McCowan C."/>
            <person name="Murphy C."/>
            <person name="Pearson M."/>
            <person name="Poon T.W."/>
            <person name="Priest M."/>
            <person name="Roberts A."/>
            <person name="Saif S."/>
            <person name="Shea T."/>
            <person name="Sykes S."/>
            <person name="Wortman J."/>
            <person name="Nusbaum C."/>
            <person name="Birren B."/>
        </authorList>
    </citation>
    <scope>NUCLEOTIDE SEQUENCE [LARGE SCALE GENOMIC DNA]</scope>
    <source>
        <strain evidence="2">CHvinca01</strain>
    </source>
</reference>
<dbReference type="AlphaFoldDB" id="W2H9W7"/>
<organism evidence="1">
    <name type="scientific">Phytophthora nicotianae</name>
    <name type="common">Potato buckeye rot agent</name>
    <name type="synonym">Phytophthora parasitica</name>
    <dbReference type="NCBI Taxonomy" id="4792"/>
    <lineage>
        <taxon>Eukaryota</taxon>
        <taxon>Sar</taxon>
        <taxon>Stramenopiles</taxon>
        <taxon>Oomycota</taxon>
        <taxon>Peronosporomycetes</taxon>
        <taxon>Peronosporales</taxon>
        <taxon>Peronosporaceae</taxon>
        <taxon>Phytophthora</taxon>
    </lineage>
</organism>
<sequence length="103" mass="11790">MENSLCRFKARRTCRWCRRHVRRSLKVMTDTDSSSYSSAGSQPQLADESQCCGIKLMAARPPLNAAGCKNWRKLIGLCLLLARYHNWRRKRSTMSFAPIGVNL</sequence>
<gene>
    <name evidence="1" type="ORF">L915_05005</name>
    <name evidence="2" type="ORF">L917_04854</name>
</gene>
<evidence type="ECO:0000313" key="2">
    <source>
        <dbReference type="EMBL" id="ETL97942.1"/>
    </source>
</evidence>
<dbReference type="Proteomes" id="UP000053236">
    <property type="component" value="Unassembled WGS sequence"/>
</dbReference>
<dbReference type="EMBL" id="KI678612">
    <property type="protein sequence ID" value="ETL97942.1"/>
    <property type="molecule type" value="Genomic_DNA"/>
</dbReference>
<evidence type="ECO:0000313" key="1">
    <source>
        <dbReference type="EMBL" id="ETK91380.1"/>
    </source>
</evidence>
<name>W2H9W7_PHYNI</name>
<dbReference type="Proteomes" id="UP000054423">
    <property type="component" value="Unassembled WGS sequence"/>
</dbReference>
<protein>
    <submittedName>
        <fullName evidence="1">Uncharacterized protein</fullName>
    </submittedName>
</protein>
<reference evidence="1" key="2">
    <citation type="submission" date="2013-11" db="EMBL/GenBank/DDBJ databases">
        <title>The Genome Sequence of Phytophthora parasitica CJ02B3.</title>
        <authorList>
            <consortium name="The Broad Institute Genomics Platform"/>
            <person name="Russ C."/>
            <person name="Tyler B."/>
            <person name="Panabieres F."/>
            <person name="Shan W."/>
            <person name="Tripathy S."/>
            <person name="Grunwald N."/>
            <person name="Machado M."/>
            <person name="Johnson C.S."/>
            <person name="Arredondo F."/>
            <person name="Hong C."/>
            <person name="Coffey M."/>
            <person name="Young S.K."/>
            <person name="Zeng Q."/>
            <person name="Gargeya S."/>
            <person name="Fitzgerald M."/>
            <person name="Abouelleil A."/>
            <person name="Alvarado L."/>
            <person name="Chapman S.B."/>
            <person name="Gainer-Dewar J."/>
            <person name="Goldberg J."/>
            <person name="Griggs A."/>
            <person name="Gujja S."/>
            <person name="Hansen M."/>
            <person name="Howarth C."/>
            <person name="Imamovic A."/>
            <person name="Ireland A."/>
            <person name="Larimer J."/>
            <person name="McCowan C."/>
            <person name="Murphy C."/>
            <person name="Pearson M."/>
            <person name="Poon T.W."/>
            <person name="Priest M."/>
            <person name="Roberts A."/>
            <person name="Saif S."/>
            <person name="Shea T."/>
            <person name="Sykes S."/>
            <person name="Wortman J."/>
            <person name="Nusbaum C."/>
            <person name="Birren B."/>
        </authorList>
    </citation>
    <scope>NUCLEOTIDE SEQUENCE [LARGE SCALE GENOMIC DNA]</scope>
    <source>
        <strain evidence="1">CJ02B3</strain>
    </source>
</reference>
<accession>W2H9W7</accession>
<dbReference type="EMBL" id="KI685329">
    <property type="protein sequence ID" value="ETK91380.1"/>
    <property type="molecule type" value="Genomic_DNA"/>
</dbReference>